<dbReference type="PANTHER" id="PTHR42637:SF1">
    <property type="entry name" value="TRNA 2-(METHYLSULFANYL)-N(6)-ISOPENTENYLADENOSINE(37) HYDROXYLASE"/>
    <property type="match status" value="1"/>
</dbReference>
<protein>
    <submittedName>
        <fullName evidence="2">Possible tRNA-(Ms(2)io(6)a)-hydroxylase</fullName>
    </submittedName>
</protein>
<dbReference type="Pfam" id="PF06175">
    <property type="entry name" value="MiaE"/>
    <property type="match status" value="1"/>
</dbReference>
<evidence type="ECO:0000313" key="2">
    <source>
        <dbReference type="EMBL" id="AAZ19492.1"/>
    </source>
</evidence>
<organism evidence="2 3">
    <name type="scientific">Psychrobacter arcticus (strain DSM 17307 / VKM B-2377 / 273-4)</name>
    <dbReference type="NCBI Taxonomy" id="259536"/>
    <lineage>
        <taxon>Bacteria</taxon>
        <taxon>Pseudomonadati</taxon>
        <taxon>Pseudomonadota</taxon>
        <taxon>Gammaproteobacteria</taxon>
        <taxon>Moraxellales</taxon>
        <taxon>Moraxellaceae</taxon>
        <taxon>Psychrobacter</taxon>
    </lineage>
</organism>
<accession>Q4FR66</accession>
<dbReference type="GO" id="GO:0006400">
    <property type="term" value="P:tRNA modification"/>
    <property type="evidence" value="ECO:0007669"/>
    <property type="project" value="InterPro"/>
</dbReference>
<evidence type="ECO:0000313" key="3">
    <source>
        <dbReference type="Proteomes" id="UP000000546"/>
    </source>
</evidence>
<dbReference type="eggNOG" id="COG4445">
    <property type="taxonomic scope" value="Bacteria"/>
</dbReference>
<keyword evidence="3" id="KW-1185">Reference proteome</keyword>
<reference evidence="2 3" key="1">
    <citation type="journal article" date="2010" name="Appl. Environ. Microbiol.">
        <title>The genome sequence of Psychrobacter arcticus 273-4, a psychroactive Siberian permafrost bacterium, reveals mechanisms for adaptation to low-temperature growth.</title>
        <authorList>
            <person name="Ayala-del-Rio H.L."/>
            <person name="Chain P.S."/>
            <person name="Grzymski J.J."/>
            <person name="Ponder M.A."/>
            <person name="Ivanova N."/>
            <person name="Bergholz P.W."/>
            <person name="Di Bartolo G."/>
            <person name="Hauser L."/>
            <person name="Land M."/>
            <person name="Bakermans C."/>
            <person name="Rodrigues D."/>
            <person name="Klappenbach J."/>
            <person name="Zarka D."/>
            <person name="Larimer F."/>
            <person name="Richardson P."/>
            <person name="Murray A."/>
            <person name="Thomashow M."/>
            <person name="Tiedje J.M."/>
        </authorList>
    </citation>
    <scope>NUCLEOTIDE SEQUENCE [LARGE SCALE GENOMIC DNA]</scope>
    <source>
        <strain evidence="3">DSM 17307 / VKM B-2377 / 273-4</strain>
    </source>
</reference>
<dbReference type="RefSeq" id="WP_011280908.1">
    <property type="nucleotide sequence ID" value="NC_007204.1"/>
</dbReference>
<dbReference type="SUPFAM" id="SSF47240">
    <property type="entry name" value="Ferritin-like"/>
    <property type="match status" value="1"/>
</dbReference>
<dbReference type="KEGG" id="par:Psyc_1644"/>
<gene>
    <name evidence="2" type="ordered locus">Psyc_1644</name>
</gene>
<sequence length="261" mass="29437">MIINAQDSSVSTITHHSPSKSDTATKDNVVINTALDGNSNESSSHEDSVDITQLSPPLKVDLSLIYNFLGARTSQAWVNAAIDNLALIIQDHANCEKKAAGTAMNLIFRYEFSYDLQRKLAQLIREEMLHYEQVLGIMHERGQAWKYLSAGRYAKGMLKHKRTYEPAAMIDVLIIGAFIEARSCERFAALAEVINDERLAKYYRYLLKSESRHFEDYLALAQSLSDDSIDERVTFFKEVEAELISTPDTELRFHSGDPVAL</sequence>
<dbReference type="HOGENOM" id="CLU_056571_0_1_6"/>
<dbReference type="PANTHER" id="PTHR42637">
    <property type="entry name" value="TRNA-(MS[2]IO[6]A)-HYDROXYLASE"/>
    <property type="match status" value="1"/>
</dbReference>
<dbReference type="Gene3D" id="1.20.1260.10">
    <property type="match status" value="1"/>
</dbReference>
<dbReference type="Proteomes" id="UP000000546">
    <property type="component" value="Chromosome"/>
</dbReference>
<dbReference type="InterPro" id="IPR012347">
    <property type="entry name" value="Ferritin-like"/>
</dbReference>
<feature type="compositionally biased region" description="Polar residues" evidence="1">
    <location>
        <begin position="1"/>
        <end position="22"/>
    </location>
</feature>
<name>Q4FR66_PSYA2</name>
<feature type="region of interest" description="Disordered" evidence="1">
    <location>
        <begin position="1"/>
        <end position="27"/>
    </location>
</feature>
<dbReference type="CDD" id="cd07910">
    <property type="entry name" value="MiaE"/>
    <property type="match status" value="1"/>
</dbReference>
<dbReference type="EMBL" id="CP000082">
    <property type="protein sequence ID" value="AAZ19492.1"/>
    <property type="molecule type" value="Genomic_DNA"/>
</dbReference>
<dbReference type="InterPro" id="IPR009078">
    <property type="entry name" value="Ferritin-like_SF"/>
</dbReference>
<proteinExistence type="predicted"/>
<dbReference type="AlphaFoldDB" id="Q4FR66"/>
<dbReference type="STRING" id="259536.Psyc_1644"/>
<dbReference type="GO" id="GO:0045301">
    <property type="term" value="F:tRNA 2-(methylsulfanyl)-N(6)-isopentenyladenosine(37) hydroxylase activity"/>
    <property type="evidence" value="ECO:0007669"/>
    <property type="project" value="InterPro"/>
</dbReference>
<dbReference type="InterPro" id="IPR010386">
    <property type="entry name" value="tRNA-Hydrxlase_MiaE"/>
</dbReference>
<evidence type="ECO:0000256" key="1">
    <source>
        <dbReference type="SAM" id="MobiDB-lite"/>
    </source>
</evidence>